<evidence type="ECO:0000313" key="14">
    <source>
        <dbReference type="EMBL" id="CAL8114735.1"/>
    </source>
</evidence>
<feature type="transmembrane region" description="Helical" evidence="13">
    <location>
        <begin position="102"/>
        <end position="121"/>
    </location>
</feature>
<dbReference type="PANTHER" id="PTHR12714:SF9">
    <property type="entry name" value="PROTEIN-S-ISOPRENYLCYSTEINE O-METHYLTRANSFERASE"/>
    <property type="match status" value="1"/>
</dbReference>
<evidence type="ECO:0000256" key="5">
    <source>
        <dbReference type="ARBA" id="ARBA00022603"/>
    </source>
</evidence>
<dbReference type="Proteomes" id="UP001642540">
    <property type="component" value="Unassembled WGS sequence"/>
</dbReference>
<comment type="subcellular location">
    <subcellularLocation>
        <location evidence="13">Endoplasmic reticulum membrane</location>
        <topology evidence="13">Multi-pass membrane protein</topology>
    </subcellularLocation>
    <subcellularLocation>
        <location evidence="2">Membrane</location>
        <topology evidence="2">Multi-pass membrane protein</topology>
    </subcellularLocation>
</comment>
<keyword evidence="9 13" id="KW-1133">Transmembrane helix</keyword>
<comment type="catalytic activity">
    <reaction evidence="1 13">
        <text>[protein]-C-terminal S-[(2E,6E)-farnesyl]-L-cysteine + S-adenosyl-L-methionine = [protein]-C-terminal S-[(2E,6E)-farnesyl]-L-cysteine methyl ester + S-adenosyl-L-homocysteine</text>
        <dbReference type="Rhea" id="RHEA:21672"/>
        <dbReference type="Rhea" id="RHEA-COMP:12125"/>
        <dbReference type="Rhea" id="RHEA-COMP:12126"/>
        <dbReference type="ChEBI" id="CHEBI:57856"/>
        <dbReference type="ChEBI" id="CHEBI:59789"/>
        <dbReference type="ChEBI" id="CHEBI:90510"/>
        <dbReference type="ChEBI" id="CHEBI:90511"/>
        <dbReference type="EC" id="2.1.1.100"/>
    </reaction>
</comment>
<accession>A0ABP1QYL6</accession>
<evidence type="ECO:0000313" key="15">
    <source>
        <dbReference type="Proteomes" id="UP001642540"/>
    </source>
</evidence>
<dbReference type="InterPro" id="IPR025770">
    <property type="entry name" value="PPMT_MeTrfase"/>
</dbReference>
<dbReference type="Pfam" id="PF04140">
    <property type="entry name" value="ICMT"/>
    <property type="match status" value="1"/>
</dbReference>
<protein>
    <recommendedName>
        <fullName evidence="12 13">Protein-S-isoprenylcysteine O-methyltransferase</fullName>
        <ecNumber evidence="4 13">2.1.1.100</ecNumber>
    </recommendedName>
</protein>
<evidence type="ECO:0000256" key="1">
    <source>
        <dbReference type="ARBA" id="ARBA00001450"/>
    </source>
</evidence>
<dbReference type="EC" id="2.1.1.100" evidence="4 13"/>
<evidence type="ECO:0000256" key="6">
    <source>
        <dbReference type="ARBA" id="ARBA00022679"/>
    </source>
</evidence>
<feature type="transmembrane region" description="Helical" evidence="13">
    <location>
        <begin position="21"/>
        <end position="37"/>
    </location>
</feature>
<comment type="caution">
    <text evidence="14">The sequence shown here is derived from an EMBL/GenBank/DDBJ whole genome shotgun (WGS) entry which is preliminary data.</text>
</comment>
<evidence type="ECO:0000256" key="13">
    <source>
        <dbReference type="RuleBase" id="RU362022"/>
    </source>
</evidence>
<dbReference type="Gene3D" id="1.20.120.1630">
    <property type="match status" value="1"/>
</dbReference>
<comment type="function">
    <text evidence="11">Catalyzes the post-translational methylation of isoprenylated C-terminal cysteine residues.</text>
</comment>
<dbReference type="PANTHER" id="PTHR12714">
    <property type="entry name" value="PROTEIN-S ISOPRENYLCYSTEINE O-METHYLTRANSFERASE"/>
    <property type="match status" value="1"/>
</dbReference>
<sequence length="304" mass="34669">MAKISNHEIVSKMHPFGITSLRWFVIGCGLLLFLSVFKFDNVLIATFAYGNFGILVSFFGFGFTKADPNVMIPEQVRLRGFLLGLMFSIGILIFKGETYQNFGIYLCFLSFFHFSEFFCTAVTNPTTLDIQSFLIDHSKEYGIGVAATLLEYFAECYFFSGLKNSNYSIGEGALTCILGELIRKGAMITLWNDFTHLLRHKKVDGHRLKTNGLYSYFRHPSYAGALFWFLGLQTILCNPICFVVYGIGISRLFAQRIYYEESCLIEFFPEYVQYQKRVPNTGVPFAYGCLDSRAKLGGKRQHRN</sequence>
<comment type="similarity">
    <text evidence="3 13">Belongs to the class VI-like SAM-binding methyltransferase superfamily. Isoprenylcysteine carboxyl methyltransferase family.</text>
</comment>
<dbReference type="EMBL" id="CAXLJM020000050">
    <property type="protein sequence ID" value="CAL8114735.1"/>
    <property type="molecule type" value="Genomic_DNA"/>
</dbReference>
<evidence type="ECO:0000256" key="4">
    <source>
        <dbReference type="ARBA" id="ARBA00012151"/>
    </source>
</evidence>
<evidence type="ECO:0000256" key="9">
    <source>
        <dbReference type="ARBA" id="ARBA00022989"/>
    </source>
</evidence>
<evidence type="ECO:0000256" key="8">
    <source>
        <dbReference type="ARBA" id="ARBA00022692"/>
    </source>
</evidence>
<keyword evidence="6" id="KW-0808">Transferase</keyword>
<evidence type="ECO:0000256" key="12">
    <source>
        <dbReference type="ARBA" id="ARBA00023656"/>
    </source>
</evidence>
<keyword evidence="8 13" id="KW-0812">Transmembrane</keyword>
<feature type="transmembrane region" description="Helical" evidence="13">
    <location>
        <begin position="225"/>
        <end position="247"/>
    </location>
</feature>
<evidence type="ECO:0000256" key="3">
    <source>
        <dbReference type="ARBA" id="ARBA00009140"/>
    </source>
</evidence>
<keyword evidence="5 13" id="KW-0489">Methyltransferase</keyword>
<feature type="transmembrane region" description="Helical" evidence="13">
    <location>
        <begin position="43"/>
        <end position="64"/>
    </location>
</feature>
<dbReference type="InterPro" id="IPR007269">
    <property type="entry name" value="ICMT_MeTrfase"/>
</dbReference>
<evidence type="ECO:0000256" key="11">
    <source>
        <dbReference type="ARBA" id="ARBA00023572"/>
    </source>
</evidence>
<dbReference type="PROSITE" id="PS51564">
    <property type="entry name" value="SAM_ICMT"/>
    <property type="match status" value="1"/>
</dbReference>
<name>A0ABP1QYL6_9HEXA</name>
<gene>
    <name evidence="14" type="ORF">ODALV1_LOCUS16591</name>
</gene>
<proteinExistence type="inferred from homology"/>
<evidence type="ECO:0000256" key="10">
    <source>
        <dbReference type="ARBA" id="ARBA00023136"/>
    </source>
</evidence>
<keyword evidence="15" id="KW-1185">Reference proteome</keyword>
<evidence type="ECO:0000256" key="7">
    <source>
        <dbReference type="ARBA" id="ARBA00022691"/>
    </source>
</evidence>
<feature type="transmembrane region" description="Helical" evidence="13">
    <location>
        <begin position="76"/>
        <end position="96"/>
    </location>
</feature>
<organism evidence="14 15">
    <name type="scientific">Orchesella dallaii</name>
    <dbReference type="NCBI Taxonomy" id="48710"/>
    <lineage>
        <taxon>Eukaryota</taxon>
        <taxon>Metazoa</taxon>
        <taxon>Ecdysozoa</taxon>
        <taxon>Arthropoda</taxon>
        <taxon>Hexapoda</taxon>
        <taxon>Collembola</taxon>
        <taxon>Entomobryomorpha</taxon>
        <taxon>Entomobryoidea</taxon>
        <taxon>Orchesellidae</taxon>
        <taxon>Orchesellinae</taxon>
        <taxon>Orchesella</taxon>
    </lineage>
</organism>
<keyword evidence="7 13" id="KW-0949">S-adenosyl-L-methionine</keyword>
<reference evidence="14 15" key="1">
    <citation type="submission" date="2024-08" db="EMBL/GenBank/DDBJ databases">
        <authorList>
            <person name="Cucini C."/>
            <person name="Frati F."/>
        </authorList>
    </citation>
    <scope>NUCLEOTIDE SEQUENCE [LARGE SCALE GENOMIC DNA]</scope>
</reference>
<keyword evidence="10 13" id="KW-0472">Membrane</keyword>
<keyword evidence="13" id="KW-0256">Endoplasmic reticulum</keyword>
<evidence type="ECO:0000256" key="2">
    <source>
        <dbReference type="ARBA" id="ARBA00004141"/>
    </source>
</evidence>